<sequence>MPYKEFLDRIRRLFEGPSEHLDLIADSLAKGRLRQPIEPMSDQELAVAIREFRKLPASPGAIEKLKTDLSKDGG</sequence>
<evidence type="ECO:0000313" key="1">
    <source>
        <dbReference type="EMBL" id="MFC0241761.1"/>
    </source>
</evidence>
<comment type="caution">
    <text evidence="1">The sequence shown here is derived from an EMBL/GenBank/DDBJ whole genome shotgun (WGS) entry which is preliminary data.</text>
</comment>
<dbReference type="EMBL" id="JBHLWM010000005">
    <property type="protein sequence ID" value="MFC0241761.1"/>
    <property type="molecule type" value="Genomic_DNA"/>
</dbReference>
<protein>
    <submittedName>
        <fullName evidence="1">Uncharacterized protein</fullName>
    </submittedName>
</protein>
<accession>A0ABV6EV66</accession>
<evidence type="ECO:0000313" key="2">
    <source>
        <dbReference type="Proteomes" id="UP001589775"/>
    </source>
</evidence>
<organism evidence="1 2">
    <name type="scientific">Rhodopseudomonas telluris</name>
    <dbReference type="NCBI Taxonomy" id="644215"/>
    <lineage>
        <taxon>Bacteria</taxon>
        <taxon>Pseudomonadati</taxon>
        <taxon>Pseudomonadota</taxon>
        <taxon>Alphaproteobacteria</taxon>
        <taxon>Hyphomicrobiales</taxon>
        <taxon>Nitrobacteraceae</taxon>
        <taxon>Rhodopseudomonas</taxon>
    </lineage>
</organism>
<dbReference type="Proteomes" id="UP001589775">
    <property type="component" value="Unassembled WGS sequence"/>
</dbReference>
<name>A0ABV6EV66_9BRAD</name>
<proteinExistence type="predicted"/>
<keyword evidence="2" id="KW-1185">Reference proteome</keyword>
<dbReference type="RefSeq" id="WP_378388986.1">
    <property type="nucleotide sequence ID" value="NZ_JBHLWM010000005.1"/>
</dbReference>
<reference evidence="1 2" key="1">
    <citation type="submission" date="2024-09" db="EMBL/GenBank/DDBJ databases">
        <authorList>
            <person name="Sun Q."/>
            <person name="Mori K."/>
        </authorList>
    </citation>
    <scope>NUCLEOTIDE SEQUENCE [LARGE SCALE GENOMIC DNA]</scope>
    <source>
        <strain evidence="1 2">KCTC 23279</strain>
    </source>
</reference>
<gene>
    <name evidence="1" type="ORF">ACFFJ6_14830</name>
</gene>